<protein>
    <submittedName>
        <fullName evidence="3">Transglycosylase SLT domain protein</fullName>
    </submittedName>
</protein>
<organism evidence="3 4">
    <name type="scientific">Hoylesella saccharolytica F0055</name>
    <dbReference type="NCBI Taxonomy" id="1127699"/>
    <lineage>
        <taxon>Bacteria</taxon>
        <taxon>Pseudomonadati</taxon>
        <taxon>Bacteroidota</taxon>
        <taxon>Bacteroidia</taxon>
        <taxon>Bacteroidales</taxon>
        <taxon>Prevotellaceae</taxon>
        <taxon>Hoylesella</taxon>
    </lineage>
</organism>
<evidence type="ECO:0000313" key="3">
    <source>
        <dbReference type="EMBL" id="EKY01129.1"/>
    </source>
</evidence>
<dbReference type="EMBL" id="AMEP01000075">
    <property type="protein sequence ID" value="EKY01129.1"/>
    <property type="molecule type" value="Genomic_DNA"/>
</dbReference>
<dbReference type="InterPro" id="IPR023346">
    <property type="entry name" value="Lysozyme-like_dom_sf"/>
</dbReference>
<proteinExistence type="inferred from homology"/>
<comment type="caution">
    <text evidence="3">The sequence shown here is derived from an EMBL/GenBank/DDBJ whole genome shotgun (WGS) entry which is preliminary data.</text>
</comment>
<dbReference type="HOGENOM" id="CLU_027494_2_1_10"/>
<dbReference type="Pfam" id="PF01464">
    <property type="entry name" value="SLT"/>
    <property type="match status" value="1"/>
</dbReference>
<evidence type="ECO:0000259" key="2">
    <source>
        <dbReference type="Pfam" id="PF01464"/>
    </source>
</evidence>
<dbReference type="AlphaFoldDB" id="L1NC74"/>
<dbReference type="Gene3D" id="1.10.530.10">
    <property type="match status" value="1"/>
</dbReference>
<comment type="similarity">
    <text evidence="1">Belongs to the transglycosylase Slt family.</text>
</comment>
<evidence type="ECO:0000313" key="4">
    <source>
        <dbReference type="Proteomes" id="UP000010433"/>
    </source>
</evidence>
<dbReference type="PATRIC" id="fig|1127699.3.peg.1028"/>
<sequence length="391" mass="43941">MSLKHLYTLLFSVVLIACAEKKERVATPWGTTLGEDTVAATANFALQDIISGGELIMLTLSGPESYYDYRGRGMGTQYLLCEKFAKNLGVSLRVEVCRDTTEMVKRLEKGDGDLIAYFLPKGIKGLTYCGASIDNPKRQWAVLAANTALADTLNRWYQPKMLAQIQQEERFVLSARSIKRHVYSPMLNRSSGVISHYDHLFQKYAATARWDWRLLAAQCYQESTFDPNAKSWAGACGLMQIMPSTAVHLGLPAHQMFEPEPNIAAATRFIRELDSKLSDIGDRTERICFILGSYNGGLSHIRDAMALARKHGQNPHRWAEVSPFVLRLSNAQYYKDPVVKYGYMRGSETVDYVDRIRNRWAQYSGMVSGGFSGGSGSMVPQKATKKYRFHI</sequence>
<dbReference type="RefSeq" id="WP_009162329.1">
    <property type="nucleotide sequence ID" value="NZ_KB290991.1"/>
</dbReference>
<dbReference type="PANTHER" id="PTHR37423">
    <property type="entry name" value="SOLUBLE LYTIC MUREIN TRANSGLYCOSYLASE-RELATED"/>
    <property type="match status" value="1"/>
</dbReference>
<accession>L1NC74</accession>
<keyword evidence="4" id="KW-1185">Reference proteome</keyword>
<dbReference type="InterPro" id="IPR008258">
    <property type="entry name" value="Transglycosylase_SLT_dom_1"/>
</dbReference>
<evidence type="ECO:0000256" key="1">
    <source>
        <dbReference type="ARBA" id="ARBA00007734"/>
    </source>
</evidence>
<dbReference type="SUPFAM" id="SSF53955">
    <property type="entry name" value="Lysozyme-like"/>
    <property type="match status" value="1"/>
</dbReference>
<reference evidence="3 4" key="1">
    <citation type="submission" date="2012-05" db="EMBL/GenBank/DDBJ databases">
        <authorList>
            <person name="Weinstock G."/>
            <person name="Sodergren E."/>
            <person name="Lobos E.A."/>
            <person name="Fulton L."/>
            <person name="Fulton R."/>
            <person name="Courtney L."/>
            <person name="Fronick C."/>
            <person name="O'Laughlin M."/>
            <person name="Godfrey J."/>
            <person name="Wilson R.M."/>
            <person name="Miner T."/>
            <person name="Farmer C."/>
            <person name="Delehaunty K."/>
            <person name="Cordes M."/>
            <person name="Minx P."/>
            <person name="Tomlinson C."/>
            <person name="Chen J."/>
            <person name="Wollam A."/>
            <person name="Pepin K.H."/>
            <person name="Bhonagiri V."/>
            <person name="Zhang X."/>
            <person name="Suruliraj S."/>
            <person name="Warren W."/>
            <person name="Mitreva M."/>
            <person name="Mardis E.R."/>
            <person name="Wilson R.K."/>
        </authorList>
    </citation>
    <scope>NUCLEOTIDE SEQUENCE [LARGE SCALE GENOMIC DNA]</scope>
    <source>
        <strain evidence="3 4">F0055</strain>
    </source>
</reference>
<dbReference type="Proteomes" id="UP000010433">
    <property type="component" value="Unassembled WGS sequence"/>
</dbReference>
<dbReference type="CDD" id="cd13403">
    <property type="entry name" value="MLTF-like"/>
    <property type="match status" value="1"/>
</dbReference>
<dbReference type="Gene3D" id="3.40.190.10">
    <property type="entry name" value="Periplasmic binding protein-like II"/>
    <property type="match status" value="1"/>
</dbReference>
<dbReference type="OrthoDB" id="9815002at2"/>
<dbReference type="STRING" id="1127699.HMPREF9151_01113"/>
<name>L1NC74_9BACT</name>
<dbReference type="PROSITE" id="PS51257">
    <property type="entry name" value="PROKAR_LIPOPROTEIN"/>
    <property type="match status" value="1"/>
</dbReference>
<gene>
    <name evidence="3" type="ORF">HMPREF9151_01113</name>
</gene>
<feature type="domain" description="Transglycosylase SLT" evidence="2">
    <location>
        <begin position="200"/>
        <end position="312"/>
    </location>
</feature>
<dbReference type="PANTHER" id="PTHR37423:SF2">
    <property type="entry name" value="MEMBRANE-BOUND LYTIC MUREIN TRANSGLYCOSYLASE C"/>
    <property type="match status" value="1"/>
</dbReference>